<dbReference type="InterPro" id="IPR016181">
    <property type="entry name" value="Acyl_CoA_acyltransferase"/>
</dbReference>
<dbReference type="EMBL" id="VSSB01000001">
    <property type="protein sequence ID" value="TYL53767.1"/>
    <property type="molecule type" value="Genomic_DNA"/>
</dbReference>
<dbReference type="RefSeq" id="WP_148733233.1">
    <property type="nucleotide sequence ID" value="NZ_VSSB01000001.1"/>
</dbReference>
<comment type="caution">
    <text evidence="4">The sequence shown here is derived from an EMBL/GenBank/DDBJ whole genome shotgun (WGS) entry which is preliminary data.</text>
</comment>
<dbReference type="SUPFAM" id="SSF55729">
    <property type="entry name" value="Acyl-CoA N-acyltransferases (Nat)"/>
    <property type="match status" value="1"/>
</dbReference>
<dbReference type="PANTHER" id="PTHR43420">
    <property type="entry name" value="ACETYLTRANSFERASE"/>
    <property type="match status" value="1"/>
</dbReference>
<reference evidence="4 5" key="1">
    <citation type="submission" date="2019-08" db="EMBL/GenBank/DDBJ databases">
        <authorList>
            <person name="Hu J."/>
        </authorList>
    </citation>
    <scope>NUCLEOTIDE SEQUENCE [LARGE SCALE GENOMIC DNA]</scope>
    <source>
        <strain evidence="4 5">NEAU-184</strain>
    </source>
</reference>
<dbReference type="Proteomes" id="UP000325243">
    <property type="component" value="Unassembled WGS sequence"/>
</dbReference>
<name>A0A5S4V3Q4_9MICO</name>
<evidence type="ECO:0000259" key="3">
    <source>
        <dbReference type="PROSITE" id="PS51186"/>
    </source>
</evidence>
<organism evidence="4 5">
    <name type="scientific">Agromyces mariniharenae</name>
    <dbReference type="NCBI Taxonomy" id="2604423"/>
    <lineage>
        <taxon>Bacteria</taxon>
        <taxon>Bacillati</taxon>
        <taxon>Actinomycetota</taxon>
        <taxon>Actinomycetes</taxon>
        <taxon>Micrococcales</taxon>
        <taxon>Microbacteriaceae</taxon>
        <taxon>Agromyces</taxon>
    </lineage>
</organism>
<evidence type="ECO:0000256" key="1">
    <source>
        <dbReference type="ARBA" id="ARBA00022679"/>
    </source>
</evidence>
<keyword evidence="2" id="KW-0012">Acyltransferase</keyword>
<dbReference type="GO" id="GO:0016747">
    <property type="term" value="F:acyltransferase activity, transferring groups other than amino-acyl groups"/>
    <property type="evidence" value="ECO:0007669"/>
    <property type="project" value="InterPro"/>
</dbReference>
<evidence type="ECO:0000313" key="5">
    <source>
        <dbReference type="Proteomes" id="UP000325243"/>
    </source>
</evidence>
<dbReference type="InterPro" id="IPR050680">
    <property type="entry name" value="YpeA/RimI_acetyltransf"/>
</dbReference>
<dbReference type="InterPro" id="IPR000182">
    <property type="entry name" value="GNAT_dom"/>
</dbReference>
<dbReference type="Gene3D" id="3.40.630.30">
    <property type="match status" value="1"/>
</dbReference>
<evidence type="ECO:0000313" key="4">
    <source>
        <dbReference type="EMBL" id="TYL53767.1"/>
    </source>
</evidence>
<proteinExistence type="predicted"/>
<keyword evidence="1 4" id="KW-0808">Transferase</keyword>
<dbReference type="PANTHER" id="PTHR43420:SF44">
    <property type="entry name" value="ACETYLTRANSFERASE YPEA"/>
    <property type="match status" value="1"/>
</dbReference>
<protein>
    <submittedName>
        <fullName evidence="4">GNAT family N-acetyltransferase</fullName>
    </submittedName>
</protein>
<dbReference type="Pfam" id="PF00583">
    <property type="entry name" value="Acetyltransf_1"/>
    <property type="match status" value="1"/>
</dbReference>
<sequence length="155" mass="17155">MTTPDIRLVPKSDEATAAWLPIAMAAYEAARMRAGDTPEQAAEARKLSEQQFFPGGRLVAGHFLFTVEVDGEDAGWLWIGPSSDASSWWVWDVAVHERFRGRGIGRATMLLAEDVARSQGAASIRLNVFAYNTPAIRLYDELGYETASMHKQKLL</sequence>
<accession>A0A5S4V3Q4</accession>
<keyword evidence="5" id="KW-1185">Reference proteome</keyword>
<dbReference type="CDD" id="cd04301">
    <property type="entry name" value="NAT_SF"/>
    <property type="match status" value="1"/>
</dbReference>
<evidence type="ECO:0000256" key="2">
    <source>
        <dbReference type="ARBA" id="ARBA00023315"/>
    </source>
</evidence>
<gene>
    <name evidence="4" type="ORF">FYC51_09005</name>
</gene>
<dbReference type="AlphaFoldDB" id="A0A5S4V3Q4"/>
<dbReference type="PROSITE" id="PS51186">
    <property type="entry name" value="GNAT"/>
    <property type="match status" value="1"/>
</dbReference>
<feature type="domain" description="N-acetyltransferase" evidence="3">
    <location>
        <begin position="24"/>
        <end position="155"/>
    </location>
</feature>